<evidence type="ECO:0000313" key="3">
    <source>
        <dbReference type="EMBL" id="ODN04955.1"/>
    </source>
</evidence>
<dbReference type="SUPFAM" id="SSF53098">
    <property type="entry name" value="Ribonuclease H-like"/>
    <property type="match status" value="1"/>
</dbReference>
<dbReference type="OMA" id="CHEEPIT"/>
<feature type="domain" description="3'-5' exonuclease" evidence="2">
    <location>
        <begin position="194"/>
        <end position="261"/>
    </location>
</feature>
<dbReference type="InterPro" id="IPR052144">
    <property type="entry name" value="piRNA_biogenesis_EXD1"/>
</dbReference>
<comment type="caution">
    <text evidence="3">The sequence shown here is derived from an EMBL/GenBank/DDBJ whole genome shotgun (WGS) entry which is preliminary data.</text>
</comment>
<dbReference type="PANTHER" id="PTHR46628">
    <property type="entry name" value="PIRNA BIOGENESIS PROTEIN EXD1"/>
    <property type="match status" value="1"/>
</dbReference>
<gene>
    <name evidence="3" type="ORF">Ocin01_01689</name>
</gene>
<dbReference type="GO" id="GO:1990923">
    <property type="term" value="C:PET complex"/>
    <property type="evidence" value="ECO:0007669"/>
    <property type="project" value="TreeGrafter"/>
</dbReference>
<keyword evidence="3" id="KW-0378">Hydrolase</keyword>
<keyword evidence="4" id="KW-1185">Reference proteome</keyword>
<protein>
    <submittedName>
        <fullName evidence="3">Exonuclease 3'-5' domain-containing protein 1</fullName>
    </submittedName>
</protein>
<dbReference type="PANTHER" id="PTHR46628:SF1">
    <property type="entry name" value="PIRNA BIOGENESIS PROTEIN EXD1"/>
    <property type="match status" value="1"/>
</dbReference>
<dbReference type="OrthoDB" id="26838at2759"/>
<proteinExistence type="predicted"/>
<evidence type="ECO:0000259" key="2">
    <source>
        <dbReference type="Pfam" id="PF01612"/>
    </source>
</evidence>
<keyword evidence="3" id="KW-0269">Exonuclease</keyword>
<dbReference type="GO" id="GO:0008408">
    <property type="term" value="F:3'-5' exonuclease activity"/>
    <property type="evidence" value="ECO:0007669"/>
    <property type="project" value="InterPro"/>
</dbReference>
<evidence type="ECO:0000256" key="1">
    <source>
        <dbReference type="SAM" id="MobiDB-lite"/>
    </source>
</evidence>
<organism evidence="3 4">
    <name type="scientific">Orchesella cincta</name>
    <name type="common">Springtail</name>
    <name type="synonym">Podura cincta</name>
    <dbReference type="NCBI Taxonomy" id="48709"/>
    <lineage>
        <taxon>Eukaryota</taxon>
        <taxon>Metazoa</taxon>
        <taxon>Ecdysozoa</taxon>
        <taxon>Arthropoda</taxon>
        <taxon>Hexapoda</taxon>
        <taxon>Collembola</taxon>
        <taxon>Entomobryomorpha</taxon>
        <taxon>Entomobryoidea</taxon>
        <taxon>Orchesellidae</taxon>
        <taxon>Orchesellinae</taxon>
        <taxon>Orchesella</taxon>
    </lineage>
</organism>
<dbReference type="EMBL" id="LJIJ01000032">
    <property type="protein sequence ID" value="ODN04955.1"/>
    <property type="molecule type" value="Genomic_DNA"/>
</dbReference>
<evidence type="ECO:0000313" key="4">
    <source>
        <dbReference type="Proteomes" id="UP000094527"/>
    </source>
</evidence>
<dbReference type="GO" id="GO:0034587">
    <property type="term" value="P:piRNA processing"/>
    <property type="evidence" value="ECO:0007669"/>
    <property type="project" value="TreeGrafter"/>
</dbReference>
<dbReference type="InterPro" id="IPR002562">
    <property type="entry name" value="3'-5'_exonuclease_dom"/>
</dbReference>
<dbReference type="Gene3D" id="3.30.420.10">
    <property type="entry name" value="Ribonuclease H-like superfamily/Ribonuclease H"/>
    <property type="match status" value="1"/>
</dbReference>
<dbReference type="GO" id="GO:0003676">
    <property type="term" value="F:nucleic acid binding"/>
    <property type="evidence" value="ECO:0007669"/>
    <property type="project" value="InterPro"/>
</dbReference>
<reference evidence="3 4" key="1">
    <citation type="journal article" date="2016" name="Genome Biol. Evol.">
        <title>Gene Family Evolution Reflects Adaptation to Soil Environmental Stressors in the Genome of the Collembolan Orchesella cincta.</title>
        <authorList>
            <person name="Faddeeva-Vakhrusheva A."/>
            <person name="Derks M.F."/>
            <person name="Anvar S.Y."/>
            <person name="Agamennone V."/>
            <person name="Suring W."/>
            <person name="Smit S."/>
            <person name="van Straalen N.M."/>
            <person name="Roelofs D."/>
        </authorList>
    </citation>
    <scope>NUCLEOTIDE SEQUENCE [LARGE SCALE GENOMIC DNA]</scope>
    <source>
        <tissue evidence="3">Mixed pool</tissue>
    </source>
</reference>
<feature type="region of interest" description="Disordered" evidence="1">
    <location>
        <begin position="86"/>
        <end position="126"/>
    </location>
</feature>
<dbReference type="InterPro" id="IPR036397">
    <property type="entry name" value="RNaseH_sf"/>
</dbReference>
<dbReference type="Proteomes" id="UP000094527">
    <property type="component" value="Unassembled WGS sequence"/>
</dbReference>
<dbReference type="STRING" id="48709.A0A1D2NIM3"/>
<sequence>MSFLDQIYELSLGAMVEVELKDVSLKGEFSLLRHGPGKNPDLDIIQLERPTELPSGKQRNGTVSLPVKDVINLHVRNYNIFKKQRDFDDNQPASSPVSQSSKGSKTAKNIGASKSASKKGKRSQDMKDLEPVEIMLRTYVVKEEPKLKLLLKLLKEVDVCGMAFEGQNIGRHGVVAWLVLTAGKTLIPIDLDTLSEKMPNLWKVLEKDLLGNPKLVKIMHDSRPAADYLQHAHGINMVNVFDTKVADALVSFDQNKTTPINQLNALSDCLEIHNRRIPVEEIEFLRKHEAQDFSTTSPMLKKPLPPPEYLKLCALKVKHLVPLRENLMKRLMEKLDRCTEAHMDSYRDQSKETYSAMSKDTKYLSEELYQTLADDLGQLII</sequence>
<keyword evidence="3" id="KW-0540">Nuclease</keyword>
<name>A0A1D2NIM3_ORCCI</name>
<dbReference type="Pfam" id="PF01612">
    <property type="entry name" value="DNA_pol_A_exo1"/>
    <property type="match status" value="1"/>
</dbReference>
<feature type="compositionally biased region" description="Low complexity" evidence="1">
    <location>
        <begin position="94"/>
        <end position="104"/>
    </location>
</feature>
<dbReference type="InterPro" id="IPR012337">
    <property type="entry name" value="RNaseH-like_sf"/>
</dbReference>
<accession>A0A1D2NIM3</accession>
<dbReference type="AlphaFoldDB" id="A0A1D2NIM3"/>